<dbReference type="SUPFAM" id="SSF48113">
    <property type="entry name" value="Heme-dependent peroxidases"/>
    <property type="match status" value="1"/>
</dbReference>
<keyword evidence="3" id="KW-0575">Peroxidase</keyword>
<dbReference type="PANTHER" id="PTHR11475">
    <property type="entry name" value="OXIDASE/PEROXIDASE"/>
    <property type="match status" value="1"/>
</dbReference>
<keyword evidence="5" id="KW-0408">Iron</keyword>
<dbReference type="Proteomes" id="UP000887566">
    <property type="component" value="Unplaced"/>
</dbReference>
<evidence type="ECO:0000256" key="3">
    <source>
        <dbReference type="ARBA" id="ARBA00022559"/>
    </source>
</evidence>
<keyword evidence="2" id="KW-0964">Secreted</keyword>
<comment type="subcellular location">
    <subcellularLocation>
        <location evidence="1">Secreted</location>
    </subcellularLocation>
</comment>
<dbReference type="AlphaFoldDB" id="A0A914ULA6"/>
<keyword evidence="5" id="KW-0349">Heme</keyword>
<dbReference type="InterPro" id="IPR019791">
    <property type="entry name" value="Haem_peroxidase_animal"/>
</dbReference>
<dbReference type="GO" id="GO:0020037">
    <property type="term" value="F:heme binding"/>
    <property type="evidence" value="ECO:0007669"/>
    <property type="project" value="InterPro"/>
</dbReference>
<dbReference type="GO" id="GO:0006979">
    <property type="term" value="P:response to oxidative stress"/>
    <property type="evidence" value="ECO:0007669"/>
    <property type="project" value="InterPro"/>
</dbReference>
<dbReference type="Pfam" id="PF03098">
    <property type="entry name" value="An_peroxidase"/>
    <property type="match status" value="1"/>
</dbReference>
<dbReference type="InterPro" id="IPR010255">
    <property type="entry name" value="Haem_peroxidase_sf"/>
</dbReference>
<organism evidence="6 7">
    <name type="scientific">Plectus sambesii</name>
    <dbReference type="NCBI Taxonomy" id="2011161"/>
    <lineage>
        <taxon>Eukaryota</taxon>
        <taxon>Metazoa</taxon>
        <taxon>Ecdysozoa</taxon>
        <taxon>Nematoda</taxon>
        <taxon>Chromadorea</taxon>
        <taxon>Plectida</taxon>
        <taxon>Plectina</taxon>
        <taxon>Plectoidea</taxon>
        <taxon>Plectidae</taxon>
        <taxon>Plectus</taxon>
    </lineage>
</organism>
<evidence type="ECO:0000256" key="1">
    <source>
        <dbReference type="ARBA" id="ARBA00004613"/>
    </source>
</evidence>
<dbReference type="GO" id="GO:0005576">
    <property type="term" value="C:extracellular region"/>
    <property type="evidence" value="ECO:0007669"/>
    <property type="project" value="UniProtKB-SubCell"/>
</dbReference>
<keyword evidence="6" id="KW-1185">Reference proteome</keyword>
<dbReference type="GO" id="GO:0046872">
    <property type="term" value="F:metal ion binding"/>
    <property type="evidence" value="ECO:0007669"/>
    <property type="project" value="UniProtKB-KW"/>
</dbReference>
<protein>
    <submittedName>
        <fullName evidence="7">Peroxidase</fullName>
    </submittedName>
</protein>
<evidence type="ECO:0000313" key="6">
    <source>
        <dbReference type="Proteomes" id="UP000887566"/>
    </source>
</evidence>
<dbReference type="InterPro" id="IPR037120">
    <property type="entry name" value="Haem_peroxidase_sf_animal"/>
</dbReference>
<dbReference type="GO" id="GO:0004601">
    <property type="term" value="F:peroxidase activity"/>
    <property type="evidence" value="ECO:0007669"/>
    <property type="project" value="UniProtKB-KW"/>
</dbReference>
<dbReference type="PROSITE" id="PS50292">
    <property type="entry name" value="PEROXIDASE_3"/>
    <property type="match status" value="1"/>
</dbReference>
<name>A0A914ULA6_9BILA</name>
<sequence>MHQHINYKEYIPKVIGPDLTDEFDILPRTRGFYNGYDSNVDATLLNEFSTAAYRFGHSLVQDQYELRRGRAVSEKLDLVNTFSDPSAIVRPNFLDRIFSGMSGQSSQMCDNQFSETLRDRLFEAKDKPFSGFDLPAFNIQRGRDHGLPPYVAYRRLFNLRVPRSFDDLKTIMDPATVEGLKKTYVSVDDIDLYVGIVSERALPGAAVGPTAARIIADQFSRLKKGDRYWYERRSALLFTIEQLNEIRKVSLAKVICTHANIDIQRDVFLNPTVAGNGPRKCSSLPEMDLTLWKQES</sequence>
<reference evidence="7" key="1">
    <citation type="submission" date="2022-11" db="UniProtKB">
        <authorList>
            <consortium name="WormBaseParasite"/>
        </authorList>
    </citation>
    <scope>IDENTIFICATION</scope>
</reference>
<evidence type="ECO:0000313" key="7">
    <source>
        <dbReference type="WBParaSite" id="PSAMB.scaffold10682size3906.g33509.t1"/>
    </source>
</evidence>
<dbReference type="Gene3D" id="1.10.640.10">
    <property type="entry name" value="Haem peroxidase domain superfamily, animal type"/>
    <property type="match status" value="1"/>
</dbReference>
<evidence type="ECO:0000256" key="5">
    <source>
        <dbReference type="PIRSR" id="PIRSR619791-2"/>
    </source>
</evidence>
<dbReference type="PANTHER" id="PTHR11475:SF4">
    <property type="entry name" value="CHORION PEROXIDASE"/>
    <property type="match status" value="1"/>
</dbReference>
<evidence type="ECO:0000256" key="2">
    <source>
        <dbReference type="ARBA" id="ARBA00022525"/>
    </source>
</evidence>
<accession>A0A914ULA6</accession>
<keyword evidence="3" id="KW-0560">Oxidoreductase</keyword>
<dbReference type="PRINTS" id="PR00457">
    <property type="entry name" value="ANPEROXIDASE"/>
</dbReference>
<evidence type="ECO:0000256" key="4">
    <source>
        <dbReference type="ARBA" id="ARBA00023180"/>
    </source>
</evidence>
<dbReference type="WBParaSite" id="PSAMB.scaffold10682size3906.g33509.t1">
    <property type="protein sequence ID" value="PSAMB.scaffold10682size3906.g33509.t1"/>
    <property type="gene ID" value="PSAMB.scaffold10682size3906.g33509"/>
</dbReference>
<feature type="binding site" description="axial binding residue" evidence="5">
    <location>
        <position position="57"/>
    </location>
    <ligand>
        <name>heme b</name>
        <dbReference type="ChEBI" id="CHEBI:60344"/>
    </ligand>
    <ligandPart>
        <name>Fe</name>
        <dbReference type="ChEBI" id="CHEBI:18248"/>
    </ligandPart>
</feature>
<keyword evidence="5" id="KW-0479">Metal-binding</keyword>
<keyword evidence="4" id="KW-0325">Glycoprotein</keyword>
<proteinExistence type="predicted"/>